<keyword evidence="2" id="KW-0812">Transmembrane</keyword>
<evidence type="ECO:0000256" key="1">
    <source>
        <dbReference type="ARBA" id="ARBA00007430"/>
    </source>
</evidence>
<evidence type="ECO:0000259" key="3">
    <source>
        <dbReference type="Pfam" id="PF02719"/>
    </source>
</evidence>
<protein>
    <submittedName>
        <fullName evidence="4">Polysaccharide biosynthesis protein</fullName>
    </submittedName>
</protein>
<evidence type="ECO:0000313" key="4">
    <source>
        <dbReference type="EMBL" id="MVZ98255.1"/>
    </source>
</evidence>
<keyword evidence="2" id="KW-1133">Transmembrane helix</keyword>
<dbReference type="PANTHER" id="PTHR43318">
    <property type="entry name" value="UDP-N-ACETYLGLUCOSAMINE 4,6-DEHYDRATASE"/>
    <property type="match status" value="1"/>
</dbReference>
<comment type="similarity">
    <text evidence="1">Belongs to the polysaccharide synthase family.</text>
</comment>
<sequence>MWNDRQAICLPDRFPVCDASKWEQAMIQGLAQKIDLFIHNRGKQRDLNSLWRFPYWKRVIRTAAVWALDTFAIFASFAVLLVLTRGWAESATLLSLYDGAIIAGVSSTILFITGMYKRSWRFVSFADSISLLITSFIGLAIGWASIAYFSPLAAYPFNFITFAFLHYSLASMAMQLMRACRRAVRSYRRRQQNKASVYSNDNVAKTALLIGDPEWALSVLDMFGPRNSSAINVIGLLLPSDDRTISQLANVPVLGGMESFNQTVSFLTEQGEKPNLAIVCDDGFNISVRDLSALNKSAKQHNIEVLKLSDPASQLLNRQPTRDPSNFPLSELLGRSERTIERSIIQRQVSQQCVLVTGAGGTIGGELVMQLASYGPSRIVLLDHAEFQLYNIEMRLREAHPDLEIFPELCNIRDEDEVRRVFAKHLPSVVYHAAALKHVPMVEANPLGGIHTNIIGTRNVANAVTEYAVRAMVQVSTDKAVNPVGMMGATKRVGELYCQSLDLCGVDDTSAPRFMTVRFGNVLGSSGSIVPLFKRQLLEGRPLTVTHPDIERFFMTVGEAVQLILESSARSLEDNSTRGNIFVLDMGEPVKIVDLAKRMAKMHGLEPDVDVPIQFVGLRPGEKLFEELFDTCERRVDSKIPNLFEACSRPIPLPLIGRAIDELDMAVKQGKLEEACRLTHSLVKLPSSDIDLSTMFLNNSLPKRGHHLQLVQGL</sequence>
<dbReference type="InterPro" id="IPR051203">
    <property type="entry name" value="Polysaccharide_Synthase-Rel"/>
</dbReference>
<dbReference type="InterPro" id="IPR003869">
    <property type="entry name" value="Polysac_CapD-like"/>
</dbReference>
<reference evidence="4 5" key="1">
    <citation type="submission" date="2019-01" db="EMBL/GenBank/DDBJ databases">
        <title>Sphingorhabdus lacus sp.nov., isolated from an oligotrophic freshwater lake.</title>
        <authorList>
            <person name="Park M."/>
        </authorList>
    </citation>
    <scope>NUCLEOTIDE SEQUENCE [LARGE SCALE GENOMIC DNA]</scope>
    <source>
        <strain evidence="4 5">IMCC26285</strain>
    </source>
</reference>
<feature type="domain" description="Polysaccharide biosynthesis protein CapD-like" evidence="3">
    <location>
        <begin position="354"/>
        <end position="645"/>
    </location>
</feature>
<gene>
    <name evidence="4" type="ORF">EUU23_11175</name>
</gene>
<dbReference type="SUPFAM" id="SSF51735">
    <property type="entry name" value="NAD(P)-binding Rossmann-fold domains"/>
    <property type="match status" value="1"/>
</dbReference>
<name>A0A6I4M808_9SPHN</name>
<proteinExistence type="inferred from homology"/>
<dbReference type="PANTHER" id="PTHR43318:SF1">
    <property type="entry name" value="POLYSACCHARIDE BIOSYNTHESIS PROTEIN EPSC-RELATED"/>
    <property type="match status" value="1"/>
</dbReference>
<dbReference type="InterPro" id="IPR036291">
    <property type="entry name" value="NAD(P)-bd_dom_sf"/>
</dbReference>
<feature type="transmembrane region" description="Helical" evidence="2">
    <location>
        <begin position="96"/>
        <end position="116"/>
    </location>
</feature>
<evidence type="ECO:0000256" key="2">
    <source>
        <dbReference type="SAM" id="Phobius"/>
    </source>
</evidence>
<dbReference type="Pfam" id="PF02719">
    <property type="entry name" value="Polysacc_synt_2"/>
    <property type="match status" value="1"/>
</dbReference>
<organism evidence="4 5">
    <name type="scientific">Sphingorhabdus profundilacus</name>
    <dbReference type="NCBI Taxonomy" id="2509718"/>
    <lineage>
        <taxon>Bacteria</taxon>
        <taxon>Pseudomonadati</taxon>
        <taxon>Pseudomonadota</taxon>
        <taxon>Alphaproteobacteria</taxon>
        <taxon>Sphingomonadales</taxon>
        <taxon>Sphingomonadaceae</taxon>
        <taxon>Sphingorhabdus</taxon>
    </lineage>
</organism>
<dbReference type="AlphaFoldDB" id="A0A6I4M808"/>
<dbReference type="EMBL" id="SDWJ01000002">
    <property type="protein sequence ID" value="MVZ98255.1"/>
    <property type="molecule type" value="Genomic_DNA"/>
</dbReference>
<dbReference type="Proteomes" id="UP000471147">
    <property type="component" value="Unassembled WGS sequence"/>
</dbReference>
<feature type="transmembrane region" description="Helical" evidence="2">
    <location>
        <begin position="63"/>
        <end position="84"/>
    </location>
</feature>
<accession>A0A6I4M808</accession>
<dbReference type="Gene3D" id="3.40.50.720">
    <property type="entry name" value="NAD(P)-binding Rossmann-like Domain"/>
    <property type="match status" value="1"/>
</dbReference>
<keyword evidence="5" id="KW-1185">Reference proteome</keyword>
<feature type="transmembrane region" description="Helical" evidence="2">
    <location>
        <begin position="128"/>
        <end position="149"/>
    </location>
</feature>
<dbReference type="CDD" id="cd05237">
    <property type="entry name" value="UDP_invert_4-6DH_SDR_e"/>
    <property type="match status" value="1"/>
</dbReference>
<evidence type="ECO:0000313" key="5">
    <source>
        <dbReference type="Proteomes" id="UP000471147"/>
    </source>
</evidence>
<keyword evidence="2" id="KW-0472">Membrane</keyword>
<comment type="caution">
    <text evidence="4">The sequence shown here is derived from an EMBL/GenBank/DDBJ whole genome shotgun (WGS) entry which is preliminary data.</text>
</comment>